<evidence type="ECO:0000256" key="1">
    <source>
        <dbReference type="SAM" id="MobiDB-lite"/>
    </source>
</evidence>
<name>A0A8C5M2E7_9ANUR</name>
<sequence length="683" mass="79018">MGKSKRGTWGGRSQKERKKMKGLIKASKREASICTNGIFNLSSRVLNEHETKALGKGLKFAPSAKVDKFGVFVDLKKFQRKMCLKKFFLKNPTEREVISSEFTHSGLKEGSSFFPRNMISEEMRIFEYMVMADINRIHSRKLQSNLTKNERDALTNLKNDPTIIIKSADKGGGIVIMDKELYDQEALRQLNDNTTYRLLPSNPTQNIKIGLSNLLTKGSDAGILDQKELKYLNPLFPKIPIFYLLPKIHKDPLHPPGRPIISGIQSVTSHLSQYLDILLQPLVKLIPSYLKDTMSLLQILENFKWEPDFFLVTCDVQSLYSIISHNKGCEAVRHHLNLHQIYPLEQVEFILEGIEFILRNNYFSFNNQFYLQCMGTAMGTRFAPSYANLFMAYWESQWSGVSCGWAHNLILYRRYIDDLLFIWKGDEESLKRFHGLLNQNDWGIKLDLQYSRHTINFLDLTLYIEGGTVKSKTYFKPVDVNNYIESTSCHAPAWLKSVPKSQLTRLRRNCTEREIFDLQANKLIGDLKEKGYKEESLIDIMKDVQGKDRRALIQYRKREEKENFSLPFIYNYNSHTPAINYSIRKYWHILKKDPVLQDILDDNPKIVNRGARTIKQQVVRSHVRQVNSVFKTITVKEGFYRCGSCSACKKLGLKREFCPAFGANNMFKIKKVISCHSTNVIYA</sequence>
<dbReference type="GeneTree" id="ENSGT00940000154669"/>
<dbReference type="InterPro" id="IPR000477">
    <property type="entry name" value="RT_dom"/>
</dbReference>
<dbReference type="Ensembl" id="ENSLLET00000006235.1">
    <property type="protein sequence ID" value="ENSLLEP00000005987.1"/>
    <property type="gene ID" value="ENSLLEG00000003771.1"/>
</dbReference>
<evidence type="ECO:0000313" key="4">
    <source>
        <dbReference type="Proteomes" id="UP000694569"/>
    </source>
</evidence>
<evidence type="ECO:0000259" key="2">
    <source>
        <dbReference type="PROSITE" id="PS50878"/>
    </source>
</evidence>
<feature type="domain" description="Reverse transcriptase" evidence="2">
    <location>
        <begin position="225"/>
        <end position="469"/>
    </location>
</feature>
<proteinExistence type="predicted"/>
<reference evidence="3" key="1">
    <citation type="submission" date="2025-08" db="UniProtKB">
        <authorList>
            <consortium name="Ensembl"/>
        </authorList>
    </citation>
    <scope>IDENTIFICATION</scope>
</reference>
<dbReference type="PROSITE" id="PS50878">
    <property type="entry name" value="RT_POL"/>
    <property type="match status" value="1"/>
</dbReference>
<organism evidence="3 4">
    <name type="scientific">Leptobrachium leishanense</name>
    <name type="common">Leishan spiny toad</name>
    <dbReference type="NCBI Taxonomy" id="445787"/>
    <lineage>
        <taxon>Eukaryota</taxon>
        <taxon>Metazoa</taxon>
        <taxon>Chordata</taxon>
        <taxon>Craniata</taxon>
        <taxon>Vertebrata</taxon>
        <taxon>Euteleostomi</taxon>
        <taxon>Amphibia</taxon>
        <taxon>Batrachia</taxon>
        <taxon>Anura</taxon>
        <taxon>Pelobatoidea</taxon>
        <taxon>Megophryidae</taxon>
        <taxon>Leptobrachium</taxon>
    </lineage>
</organism>
<accession>A0A8C5M2E7</accession>
<dbReference type="PANTHER" id="PTHR21301:SF12">
    <property type="match status" value="1"/>
</dbReference>
<dbReference type="InterPro" id="IPR058912">
    <property type="entry name" value="HTH_animal"/>
</dbReference>
<dbReference type="PANTHER" id="PTHR21301">
    <property type="entry name" value="REVERSE TRANSCRIPTASE"/>
    <property type="match status" value="1"/>
</dbReference>
<dbReference type="OrthoDB" id="8444640at2759"/>
<dbReference type="AlphaFoldDB" id="A0A8C5M2E7"/>
<evidence type="ECO:0000313" key="3">
    <source>
        <dbReference type="Ensembl" id="ENSLLEP00000005987.1"/>
    </source>
</evidence>
<keyword evidence="4" id="KW-1185">Reference proteome</keyword>
<dbReference type="Pfam" id="PF26215">
    <property type="entry name" value="HTH_animal"/>
    <property type="match status" value="1"/>
</dbReference>
<dbReference type="Proteomes" id="UP000694569">
    <property type="component" value="Unplaced"/>
</dbReference>
<reference evidence="3" key="2">
    <citation type="submission" date="2025-09" db="UniProtKB">
        <authorList>
            <consortium name="Ensembl"/>
        </authorList>
    </citation>
    <scope>IDENTIFICATION</scope>
</reference>
<protein>
    <recommendedName>
        <fullName evidence="2">Reverse transcriptase domain-containing protein</fullName>
    </recommendedName>
</protein>
<feature type="region of interest" description="Disordered" evidence="1">
    <location>
        <begin position="1"/>
        <end position="22"/>
    </location>
</feature>